<comment type="caution">
    <text evidence="1">The sequence shown here is derived from an EMBL/GenBank/DDBJ whole genome shotgun (WGS) entry which is preliminary data.</text>
</comment>
<organism evidence="1 2">
    <name type="scientific">Portunus trituberculatus</name>
    <name type="common">Swimming crab</name>
    <name type="synonym">Neptunus trituberculatus</name>
    <dbReference type="NCBI Taxonomy" id="210409"/>
    <lineage>
        <taxon>Eukaryota</taxon>
        <taxon>Metazoa</taxon>
        <taxon>Ecdysozoa</taxon>
        <taxon>Arthropoda</taxon>
        <taxon>Crustacea</taxon>
        <taxon>Multicrustacea</taxon>
        <taxon>Malacostraca</taxon>
        <taxon>Eumalacostraca</taxon>
        <taxon>Eucarida</taxon>
        <taxon>Decapoda</taxon>
        <taxon>Pleocyemata</taxon>
        <taxon>Brachyura</taxon>
        <taxon>Eubrachyura</taxon>
        <taxon>Portunoidea</taxon>
        <taxon>Portunidae</taxon>
        <taxon>Portuninae</taxon>
        <taxon>Portunus</taxon>
    </lineage>
</organism>
<accession>A0A5B7DN54</accession>
<protein>
    <submittedName>
        <fullName evidence="1">Uncharacterized protein</fullName>
    </submittedName>
</protein>
<keyword evidence="2" id="KW-1185">Reference proteome</keyword>
<sequence length="118" mass="12805">MTPSPCLLELAGERTTLGVEHTKARNTPAAAVDCRTGAAAGAHHEARPPLREVIFINQSDRVLTTKGKLCTLQRNLLDAPLMSPNSGSLWCHYKLHCLPLLIPHPVPARQVVATLSRN</sequence>
<name>A0A5B7DN54_PORTR</name>
<evidence type="ECO:0000313" key="1">
    <source>
        <dbReference type="EMBL" id="MPC23051.1"/>
    </source>
</evidence>
<proteinExistence type="predicted"/>
<evidence type="ECO:0000313" key="2">
    <source>
        <dbReference type="Proteomes" id="UP000324222"/>
    </source>
</evidence>
<reference evidence="1 2" key="1">
    <citation type="submission" date="2019-05" db="EMBL/GenBank/DDBJ databases">
        <title>Another draft genome of Portunus trituberculatus and its Hox gene families provides insights of decapod evolution.</title>
        <authorList>
            <person name="Jeong J.-H."/>
            <person name="Song I."/>
            <person name="Kim S."/>
            <person name="Choi T."/>
            <person name="Kim D."/>
            <person name="Ryu S."/>
            <person name="Kim W."/>
        </authorList>
    </citation>
    <scope>NUCLEOTIDE SEQUENCE [LARGE SCALE GENOMIC DNA]</scope>
    <source>
        <tissue evidence="1">Muscle</tissue>
    </source>
</reference>
<gene>
    <name evidence="1" type="ORF">E2C01_016088</name>
</gene>
<dbReference type="Proteomes" id="UP000324222">
    <property type="component" value="Unassembled WGS sequence"/>
</dbReference>
<dbReference type="EMBL" id="VSRR010001160">
    <property type="protein sequence ID" value="MPC23051.1"/>
    <property type="molecule type" value="Genomic_DNA"/>
</dbReference>
<dbReference type="AlphaFoldDB" id="A0A5B7DN54"/>